<feature type="compositionally biased region" description="Acidic residues" evidence="1">
    <location>
        <begin position="753"/>
        <end position="781"/>
    </location>
</feature>
<protein>
    <recommendedName>
        <fullName evidence="3">Protein slender lobes</fullName>
    </recommendedName>
</protein>
<feature type="compositionally biased region" description="Acidic residues" evidence="1">
    <location>
        <begin position="478"/>
        <end position="495"/>
    </location>
</feature>
<feature type="compositionally biased region" description="Basic and acidic residues" evidence="1">
    <location>
        <begin position="917"/>
        <end position="933"/>
    </location>
</feature>
<feature type="compositionally biased region" description="Acidic residues" evidence="1">
    <location>
        <begin position="903"/>
        <end position="916"/>
    </location>
</feature>
<sequence>METVTDSGGRVTRGLRKRVTSIDSDNNSSRPGTPVQSKIAANTKMSTDSPLKPRMTRRNSTSGVATPVKTPAKRAAAIATITEADVKTATASPARRTTRRRSTSSVENDGPTQPPGSKAPNFDTLLEEQETTRVTRSKSKSPQQIKTEPGTKNTTKSAGSRKSLRGLSVAKVENEIVQEKIGATQNKISPQKMLRVSISRDKSLTKKINDMEQQENIDPLSDKQDKSNIAKEDQPEKQLEQNTSSGDKDKEIVTEKDAQNIEEQKLQKEQSDATTQLEEPQMEVTEKEETPMQVENKAEQPNDLQNEEELNKTVEMGQEKDVQNEENPKNTNELLESKEQTAEKQSEAVFTPSDQNEEKIDGDPENSTAAETINEQSSAHKTLDQSCNVLPMDEDDDQSLIVPETQVEATIEKETISSSKEANDDMANNVVDLKPKVSDSNPDEMHSNIEETSNNVSVKDEILDEHVPSTNEVQAEPNENEPMDKDDDDEEPETEEVCKTPSPKKNKSLSKVQIATPMQSSTKTRSVAFNSVASDDECEKSIFPKTPGSAKSKSFIEMDSSFKGGDGDDSVVSVDDASDEEIPETQQQVEKSHSSFAKKTSFVEPKDEMETEDITMEDDEKPEDEKQKNEETENSENKLEEDEVSKSNSNLNKSSLNSSIRRNESVEDDSSKLNTSTRKSDSGAKKSLNSSTRNEDKETSLKWCNPSVANKNVGNAKLDTIAPERKPISEATVVTKEKSAKKKQKFLKRAEWNSDDEDAADDDDEADEDEALLDDDEEDVEAPYRRKHSFHDDQAMVADDYESGDSMDSEERREMLENEIPVDGESIGSHTTDEEDNDGDEEESENDSFIVSDDELEDGGLHEEEEENTDSDDEEEEDDANELEHSKESKKKKSYKRIQRPQDDDDSSSSEEEPEPDLDKENSVDSKVNEKYIENNSLNNSKLSDSALRLQCNGDENQSSSTDQDTNKSRKEILRKLNQSDRFNKSVRDLDPDVDASPEVDKNVEEKQQESSADGEEEENELPIKKKQNDEAESEGEEHTNSKNASILVMRVNSSEEDAENEEEETNADDDDDEEDEEMADEGDNDDSDMENDAKENESERKSTTANKVKHHNRGLSVSFGHFKPQKKDSLQKRVLQRSFTIGVRISGGEVDTAVIEAKPCSEESNASANPSSSSSANDEETDDTTGVLSTEDIRYLENYKPMPLGNPLVRTKRQSLALPTNPDIELCNSSLGIAMPAKKPKRKSLAVLSGNEFNPSQSFVHSLELRKAEYDGQSTKRKRLSKSFCATSEGLDASIIDLDARHLHKRSKLSLDGSLVDSLENLSSSKANSSSKVKHSSTPHEKANVAEKSDNSIRRILNRCDEILEAANRAKLEAKLNYKKSKVKMPKKNKKKAIQRLSSSPESKQKERIFAPLSKDFKRKDKVKRASALKRALRASANIIIGKPIKIIEEDDSHDSQEENNNINIMHNNDKAESIKSKAKKSKKTPLDEHCRPLRNYATAAGKVIETLRTPEKKKKPKEVIHLPTGKVCVEPITPTKRTILTCNGMEFHESPATPYGFNIQFSALDTPQFPVAMKDRKRKRNIEEAKKKTFPKPQWTQSGMFVEEEIPGTRASQLTRAIKKQQNMPHCSGYNFKQNALFRADIKRSTTREMLQLRERRPLHSNY</sequence>
<feature type="compositionally biased region" description="Basic and acidic residues" evidence="1">
    <location>
        <begin position="661"/>
        <end position="671"/>
    </location>
</feature>
<feature type="compositionally biased region" description="Basic and acidic residues" evidence="1">
    <location>
        <begin position="220"/>
        <end position="239"/>
    </location>
</feature>
<feature type="compositionally biased region" description="Basic residues" evidence="1">
    <location>
        <begin position="888"/>
        <end position="899"/>
    </location>
</feature>
<feature type="compositionally biased region" description="Basic and acidic residues" evidence="1">
    <location>
        <begin position="309"/>
        <end position="328"/>
    </location>
</feature>
<feature type="compositionally biased region" description="Basic residues" evidence="1">
    <location>
        <begin position="1383"/>
        <end position="1395"/>
    </location>
</feature>
<organism evidence="2">
    <name type="scientific">Musca domestica</name>
    <name type="common">House fly</name>
    <dbReference type="NCBI Taxonomy" id="7370"/>
    <lineage>
        <taxon>Eukaryota</taxon>
        <taxon>Metazoa</taxon>
        <taxon>Ecdysozoa</taxon>
        <taxon>Arthropoda</taxon>
        <taxon>Hexapoda</taxon>
        <taxon>Insecta</taxon>
        <taxon>Pterygota</taxon>
        <taxon>Neoptera</taxon>
        <taxon>Endopterygota</taxon>
        <taxon>Diptera</taxon>
        <taxon>Brachycera</taxon>
        <taxon>Muscomorpha</taxon>
        <taxon>Muscoidea</taxon>
        <taxon>Muscidae</taxon>
        <taxon>Musca</taxon>
    </lineage>
</organism>
<feature type="compositionally biased region" description="Basic and acidic residues" evidence="1">
    <location>
        <begin position="999"/>
        <end position="1009"/>
    </location>
</feature>
<feature type="compositionally biased region" description="Polar residues" evidence="1">
    <location>
        <begin position="365"/>
        <end position="388"/>
    </location>
</feature>
<feature type="compositionally biased region" description="Basic and acidic residues" evidence="1">
    <location>
        <begin position="1092"/>
        <end position="1103"/>
    </location>
</feature>
<feature type="compositionally biased region" description="Polar residues" evidence="1">
    <location>
        <begin position="954"/>
        <end position="964"/>
    </location>
</feature>
<dbReference type="EMBL" id="KA646112">
    <property type="protein sequence ID" value="AFP60741.1"/>
    <property type="molecule type" value="mRNA"/>
</dbReference>
<feature type="compositionally biased region" description="Basic and acidic residues" evidence="1">
    <location>
        <begin position="965"/>
        <end position="991"/>
    </location>
</feature>
<feature type="region of interest" description="Disordered" evidence="1">
    <location>
        <begin position="1159"/>
        <end position="1191"/>
    </location>
</feature>
<feature type="compositionally biased region" description="Basic and acidic residues" evidence="1">
    <location>
        <begin position="458"/>
        <end position="467"/>
    </location>
</feature>
<feature type="compositionally biased region" description="Acidic residues" evidence="1">
    <location>
        <begin position="833"/>
        <end position="881"/>
    </location>
</feature>
<feature type="compositionally biased region" description="Basic and acidic residues" evidence="1">
    <location>
        <begin position="1339"/>
        <end position="1350"/>
    </location>
</feature>
<feature type="compositionally biased region" description="Basic and acidic residues" evidence="1">
    <location>
        <begin position="623"/>
        <end position="638"/>
    </location>
</feature>
<feature type="compositionally biased region" description="Acidic residues" evidence="1">
    <location>
        <begin position="607"/>
        <end position="622"/>
    </location>
</feature>
<name>T1PBH7_MUSDO</name>
<evidence type="ECO:0000256" key="1">
    <source>
        <dbReference type="SAM" id="MobiDB-lite"/>
    </source>
</evidence>
<feature type="region of interest" description="Disordered" evidence="1">
    <location>
        <begin position="205"/>
        <end position="1133"/>
    </location>
</feature>
<feature type="compositionally biased region" description="Basic and acidic residues" evidence="1">
    <location>
        <begin position="335"/>
        <end position="346"/>
    </location>
</feature>
<feature type="compositionally biased region" description="Low complexity" evidence="1">
    <location>
        <begin position="646"/>
        <end position="659"/>
    </location>
</feature>
<feature type="region of interest" description="Disordered" evidence="1">
    <location>
        <begin position="1324"/>
        <end position="1350"/>
    </location>
</feature>
<feature type="compositionally biased region" description="Low complexity" evidence="1">
    <location>
        <begin position="1163"/>
        <end position="1177"/>
    </location>
</feature>
<dbReference type="VEuPathDB" id="VectorBase:MDOA003669"/>
<feature type="compositionally biased region" description="Basic and acidic residues" evidence="1">
    <location>
        <begin position="433"/>
        <end position="449"/>
    </location>
</feature>
<reference evidence="2" key="1">
    <citation type="submission" date="2012-08" db="EMBL/GenBank/DDBJ databases">
        <title>Transcriptome of adult Musca domestica launches a platform for comparative house fly gene expression and characterization of differential gene expression among resistant and susceptible house flies.</title>
        <authorList>
            <person name="Liu N."/>
            <person name="Zhang L."/>
            <person name="Li M."/>
            <person name="Reid W."/>
        </authorList>
    </citation>
    <scope>NUCLEOTIDE SEQUENCE</scope>
    <source>
        <strain evidence="2">ALHF</strain>
        <tissue evidence="2">Whole body</tissue>
    </source>
</reference>
<feature type="region of interest" description="Disordered" evidence="1">
    <location>
        <begin position="1"/>
        <end position="170"/>
    </location>
</feature>
<feature type="region of interest" description="Disordered" evidence="1">
    <location>
        <begin position="1383"/>
        <end position="1408"/>
    </location>
</feature>
<feature type="compositionally biased region" description="Low complexity" evidence="1">
    <location>
        <begin position="935"/>
        <end position="948"/>
    </location>
</feature>
<feature type="compositionally biased region" description="Acidic residues" evidence="1">
    <location>
        <begin position="1055"/>
        <end position="1091"/>
    </location>
</feature>
<evidence type="ECO:0008006" key="3">
    <source>
        <dbReference type="Google" id="ProtNLM"/>
    </source>
</evidence>
<feature type="compositionally biased region" description="Polar residues" evidence="1">
    <location>
        <begin position="140"/>
        <end position="160"/>
    </location>
</feature>
<feature type="compositionally biased region" description="Polar residues" evidence="1">
    <location>
        <begin position="509"/>
        <end position="533"/>
    </location>
</feature>
<evidence type="ECO:0000313" key="2">
    <source>
        <dbReference type="EMBL" id="AFP60741.1"/>
    </source>
</evidence>
<dbReference type="VEuPathDB" id="VectorBase:MDOMA2_016641"/>
<feature type="compositionally biased region" description="Polar residues" evidence="1">
    <location>
        <begin position="584"/>
        <end position="598"/>
    </location>
</feature>
<accession>T1PBH7</accession>
<proteinExistence type="evidence at transcript level"/>
<feature type="compositionally biased region" description="Basic and acidic residues" evidence="1">
    <location>
        <begin position="284"/>
        <end position="300"/>
    </location>
</feature>
<feature type="compositionally biased region" description="Acidic residues" evidence="1">
    <location>
        <begin position="799"/>
        <end position="808"/>
    </location>
</feature>
<feature type="compositionally biased region" description="Polar residues" evidence="1">
    <location>
        <begin position="21"/>
        <end position="49"/>
    </location>
</feature>
<feature type="compositionally biased region" description="Basic and acidic residues" evidence="1">
    <location>
        <begin position="246"/>
        <end position="271"/>
    </location>
</feature>